<dbReference type="RefSeq" id="WP_281755624.1">
    <property type="nucleotide sequence ID" value="NZ_BRVP01000019.1"/>
</dbReference>
<dbReference type="EMBL" id="BRVP01000019">
    <property type="protein sequence ID" value="GLB53566.1"/>
    <property type="molecule type" value="Genomic_DNA"/>
</dbReference>
<keyword evidence="3" id="KW-1185">Reference proteome</keyword>
<dbReference type="Gene3D" id="3.90.550.10">
    <property type="entry name" value="Spore Coat Polysaccharide Biosynthesis Protein SpsA, Chain A"/>
    <property type="match status" value="1"/>
</dbReference>
<dbReference type="SUPFAM" id="SSF53448">
    <property type="entry name" value="Nucleotide-diphospho-sugar transferases"/>
    <property type="match status" value="1"/>
</dbReference>
<dbReference type="CDD" id="cd04186">
    <property type="entry name" value="GT_2_like_c"/>
    <property type="match status" value="1"/>
</dbReference>
<dbReference type="GO" id="GO:0016740">
    <property type="term" value="F:transferase activity"/>
    <property type="evidence" value="ECO:0007669"/>
    <property type="project" value="UniProtKB-KW"/>
</dbReference>
<dbReference type="AlphaFoldDB" id="A0A9W6B666"/>
<name>A0A9W6B666_9FLAO</name>
<dbReference type="Pfam" id="PF00535">
    <property type="entry name" value="Glycos_transf_2"/>
    <property type="match status" value="1"/>
</dbReference>
<keyword evidence="2" id="KW-0808">Transferase</keyword>
<feature type="domain" description="Glycosyltransferase 2-like" evidence="1">
    <location>
        <begin position="7"/>
        <end position="125"/>
    </location>
</feature>
<sequence length="307" mass="34893">MNYTVAIIIINHNTASYTLDCVKSIIEKTDTGISYQIILVDNASNTEDYLILKAYIEKLNNRDITLFRSSINTGFGGGNMLGVQFANADYYAFVNNDTLFNNDCIATCLEFMNNTPDAAVCGPQILLSKKEQSQSFEHFLSLGKVFLGSSALEKLAGKPKRKATYSTPIKVDYVNGSFMFCKAEDFNTIGGFDTNIFLFYEESDLCYRLKKNGKNTYFVPQALYIHYEGKSLKTNIKKKIELKTSMLYVMQKNNGYISYLITRYFLFIRYMLTALIKPKYFPLAKGLFTGLPLSKSLKQEQQIVKLK</sequence>
<dbReference type="PANTHER" id="PTHR43179">
    <property type="entry name" value="RHAMNOSYLTRANSFERASE WBBL"/>
    <property type="match status" value="1"/>
</dbReference>
<reference evidence="2" key="1">
    <citation type="submission" date="2022-07" db="EMBL/GenBank/DDBJ databases">
        <title>Taxonomy of Novel Oxalotrophic and Methylotrophic Bacteria.</title>
        <authorList>
            <person name="Sahin N."/>
            <person name="Tani A."/>
        </authorList>
    </citation>
    <scope>NUCLEOTIDE SEQUENCE</scope>
    <source>
        <strain evidence="2">AM327</strain>
    </source>
</reference>
<comment type="caution">
    <text evidence="2">The sequence shown here is derived from an EMBL/GenBank/DDBJ whole genome shotgun (WGS) entry which is preliminary data.</text>
</comment>
<evidence type="ECO:0000313" key="3">
    <source>
        <dbReference type="Proteomes" id="UP001143545"/>
    </source>
</evidence>
<protein>
    <submittedName>
        <fullName evidence="2">Glycosyl transferase</fullName>
    </submittedName>
</protein>
<dbReference type="InterPro" id="IPR029044">
    <property type="entry name" value="Nucleotide-diphossugar_trans"/>
</dbReference>
<gene>
    <name evidence="2" type="ORF">NBRC110019_26070</name>
</gene>
<accession>A0A9W6B666</accession>
<dbReference type="PANTHER" id="PTHR43179:SF7">
    <property type="entry name" value="RHAMNOSYLTRANSFERASE WBBL"/>
    <property type="match status" value="1"/>
</dbReference>
<organism evidence="2 3">
    <name type="scientific">Neptunitalea chrysea</name>
    <dbReference type="NCBI Taxonomy" id="1647581"/>
    <lineage>
        <taxon>Bacteria</taxon>
        <taxon>Pseudomonadati</taxon>
        <taxon>Bacteroidota</taxon>
        <taxon>Flavobacteriia</taxon>
        <taxon>Flavobacteriales</taxon>
        <taxon>Flavobacteriaceae</taxon>
        <taxon>Neptunitalea</taxon>
    </lineage>
</organism>
<evidence type="ECO:0000313" key="2">
    <source>
        <dbReference type="EMBL" id="GLB53566.1"/>
    </source>
</evidence>
<proteinExistence type="predicted"/>
<dbReference type="InterPro" id="IPR001173">
    <property type="entry name" value="Glyco_trans_2-like"/>
</dbReference>
<dbReference type="Proteomes" id="UP001143545">
    <property type="component" value="Unassembled WGS sequence"/>
</dbReference>
<evidence type="ECO:0000259" key="1">
    <source>
        <dbReference type="Pfam" id="PF00535"/>
    </source>
</evidence>